<gene>
    <name evidence="8" type="ORF">RJT34_00508</name>
</gene>
<feature type="region of interest" description="Disordered" evidence="6">
    <location>
        <begin position="520"/>
        <end position="553"/>
    </location>
</feature>
<feature type="domain" description="C3H1-type" evidence="7">
    <location>
        <begin position="567"/>
        <end position="595"/>
    </location>
</feature>
<accession>A0AAN9PZB5</accession>
<feature type="region of interest" description="Disordered" evidence="6">
    <location>
        <begin position="884"/>
        <end position="903"/>
    </location>
</feature>
<feature type="zinc finger region" description="C3H1-type" evidence="5">
    <location>
        <begin position="597"/>
        <end position="624"/>
    </location>
</feature>
<dbReference type="PROSITE" id="PS50103">
    <property type="entry name" value="ZF_C3H1"/>
    <property type="match status" value="3"/>
</dbReference>
<protein>
    <recommendedName>
        <fullName evidence="7">C3H1-type domain-containing protein</fullName>
    </recommendedName>
</protein>
<name>A0AAN9PZB5_CLITE</name>
<proteinExistence type="predicted"/>
<sequence length="956" mass="105407">MEDVQLGTSKHSQFPVSFPPYTRSHLRSQTCSSLIHILSHLSSYNGICGTGQENQEKELECFEFNSSDSMDPKNFVPRNEMPEVHKTIEGVEDKGRDFIANEMIIDDIEFIMGMEETSTQANDFDKEQRLMDELKLVVKGSEDFVGASGLTHVNSGLDAKQQGNGSEGELADYQVDSVDFLSSDVNMCGNASQLQIPEEPNQLGSEAFDLSSMLNVSTSTEGQASAPAISTCSLKHESQQKEMELQNPVCAVGGSLHTTEEGELEKDGQCGQKVAEATHVCLDMDTNSEVLNMGEEAGLPDSTILKDNKEMQNEGDKLQKLRNSSDAQFVNGDAEEGEIYEDLEMNGYSFDMSNANALTLQPMNVDDVEKPKSSTINMVYTRKTKHGKKDKGFESNFFMVNVPQGANSMEHAEHRTGNEKGIASGIEATISHETSECHKEGEHGSLLKPIDNTVIHKKCKEIDGLTASLTQNQVLHRGFMEENASKDHRNSSVVKQVVDDVRKRKRDVGSEEEEDITQLVDANKKKIRGPVSEARKEKRKMKYRKKRAEKNREQGVKRLKLQPAQKPKTLAVCRHYQKNGRCNEGDKCRFSHDVLPLTKSTPCSHFARHSCMRGDDCPYDHQLSKYPCNNFVSKGSCSRGAACLFSHQVPANQDVPTPSNVCRPELKSPLVSGNRNSSTPLNNHGSSSVQQNRFTSSAGIHPHTSAEHTVTNTVQKQPKVLPKGISFLNVTNLSPSSSTPKQGMVRTTKESPPPIGTHADHSTSGTAQNMTEIPKKLPAETPKGINFLSFGGGTVCSFKSPISSYVNREGSSKLPQLPNFGLSRQPNSYLNKNDYSKVSDATKQDVTMTDLFSNEILDKSRFVEGMNLKFPWKTPVDVSMRDHVNSESVQEGKRAPDNSESPNVILPMLPVCPFVSSQSTEHLLSGEHKDGSNSGQRALKSTLAFAAEHESNIKLK</sequence>
<organism evidence="8 9">
    <name type="scientific">Clitoria ternatea</name>
    <name type="common">Butterfly pea</name>
    <dbReference type="NCBI Taxonomy" id="43366"/>
    <lineage>
        <taxon>Eukaryota</taxon>
        <taxon>Viridiplantae</taxon>
        <taxon>Streptophyta</taxon>
        <taxon>Embryophyta</taxon>
        <taxon>Tracheophyta</taxon>
        <taxon>Spermatophyta</taxon>
        <taxon>Magnoliopsida</taxon>
        <taxon>eudicotyledons</taxon>
        <taxon>Gunneridae</taxon>
        <taxon>Pentapetalae</taxon>
        <taxon>rosids</taxon>
        <taxon>fabids</taxon>
        <taxon>Fabales</taxon>
        <taxon>Fabaceae</taxon>
        <taxon>Papilionoideae</taxon>
        <taxon>50 kb inversion clade</taxon>
        <taxon>NPAAA clade</taxon>
        <taxon>indigoferoid/millettioid clade</taxon>
        <taxon>Phaseoleae</taxon>
        <taxon>Clitoria</taxon>
    </lineage>
</organism>
<evidence type="ECO:0000256" key="1">
    <source>
        <dbReference type="ARBA" id="ARBA00022723"/>
    </source>
</evidence>
<feature type="domain" description="C3H1-type" evidence="7">
    <location>
        <begin position="627"/>
        <end position="650"/>
    </location>
</feature>
<feature type="region of interest" description="Disordered" evidence="6">
    <location>
        <begin position="698"/>
        <end position="717"/>
    </location>
</feature>
<dbReference type="Proteomes" id="UP001359559">
    <property type="component" value="Unassembled WGS sequence"/>
</dbReference>
<evidence type="ECO:0000256" key="3">
    <source>
        <dbReference type="ARBA" id="ARBA00022771"/>
    </source>
</evidence>
<feature type="compositionally biased region" description="Polar residues" evidence="6">
    <location>
        <begin position="671"/>
        <end position="693"/>
    </location>
</feature>
<comment type="caution">
    <text evidence="8">The sequence shown here is derived from an EMBL/GenBank/DDBJ whole genome shotgun (WGS) entry which is preliminary data.</text>
</comment>
<keyword evidence="2" id="KW-0677">Repeat</keyword>
<keyword evidence="3 5" id="KW-0863">Zinc-finger</keyword>
<feature type="region of interest" description="Disordered" evidence="6">
    <location>
        <begin position="654"/>
        <end position="693"/>
    </location>
</feature>
<dbReference type="AlphaFoldDB" id="A0AAN9PZB5"/>
<evidence type="ECO:0000256" key="2">
    <source>
        <dbReference type="ARBA" id="ARBA00022737"/>
    </source>
</evidence>
<feature type="compositionally biased region" description="Polar residues" evidence="6">
    <location>
        <begin position="729"/>
        <end position="741"/>
    </location>
</feature>
<dbReference type="GO" id="GO:0008270">
    <property type="term" value="F:zinc ion binding"/>
    <property type="evidence" value="ECO:0007669"/>
    <property type="project" value="UniProtKB-KW"/>
</dbReference>
<evidence type="ECO:0000256" key="6">
    <source>
        <dbReference type="SAM" id="MobiDB-lite"/>
    </source>
</evidence>
<dbReference type="GO" id="GO:0045892">
    <property type="term" value="P:negative regulation of DNA-templated transcription"/>
    <property type="evidence" value="ECO:0007669"/>
    <property type="project" value="InterPro"/>
</dbReference>
<dbReference type="Pfam" id="PF00642">
    <property type="entry name" value="zf-CCCH"/>
    <property type="match status" value="1"/>
</dbReference>
<evidence type="ECO:0000259" key="7">
    <source>
        <dbReference type="PROSITE" id="PS50103"/>
    </source>
</evidence>
<feature type="zinc finger region" description="C3H1-type" evidence="5">
    <location>
        <begin position="627"/>
        <end position="650"/>
    </location>
</feature>
<dbReference type="InterPro" id="IPR036855">
    <property type="entry name" value="Znf_CCCH_sf"/>
</dbReference>
<feature type="compositionally biased region" description="Basic and acidic residues" evidence="6">
    <location>
        <begin position="884"/>
        <end position="897"/>
    </location>
</feature>
<feature type="compositionally biased region" description="Polar residues" evidence="6">
    <location>
        <begin position="707"/>
        <end position="716"/>
    </location>
</feature>
<dbReference type="GO" id="GO:0005634">
    <property type="term" value="C:nucleus"/>
    <property type="evidence" value="ECO:0007669"/>
    <property type="project" value="TreeGrafter"/>
</dbReference>
<dbReference type="InterPro" id="IPR000571">
    <property type="entry name" value="Znf_CCCH"/>
</dbReference>
<dbReference type="InterPro" id="IPR045124">
    <property type="entry name" value="Su(sable)-like"/>
</dbReference>
<keyword evidence="1 5" id="KW-0479">Metal-binding</keyword>
<dbReference type="SMART" id="SM00356">
    <property type="entry name" value="ZnF_C3H1"/>
    <property type="match status" value="3"/>
</dbReference>
<feature type="compositionally biased region" description="Basic residues" evidence="6">
    <location>
        <begin position="537"/>
        <end position="549"/>
    </location>
</feature>
<evidence type="ECO:0000256" key="5">
    <source>
        <dbReference type="PROSITE-ProRule" id="PRU00723"/>
    </source>
</evidence>
<dbReference type="SUPFAM" id="SSF90229">
    <property type="entry name" value="CCCH zinc finger"/>
    <property type="match status" value="1"/>
</dbReference>
<keyword evidence="4 5" id="KW-0862">Zinc</keyword>
<dbReference type="GO" id="GO:0003723">
    <property type="term" value="F:RNA binding"/>
    <property type="evidence" value="ECO:0007669"/>
    <property type="project" value="InterPro"/>
</dbReference>
<dbReference type="Gene3D" id="6.10.250.3220">
    <property type="match status" value="1"/>
</dbReference>
<dbReference type="Gene3D" id="4.10.1000.10">
    <property type="entry name" value="Zinc finger, CCCH-type"/>
    <property type="match status" value="1"/>
</dbReference>
<dbReference type="EMBL" id="JAYKXN010000001">
    <property type="protein sequence ID" value="KAK7316791.1"/>
    <property type="molecule type" value="Genomic_DNA"/>
</dbReference>
<keyword evidence="9" id="KW-1185">Reference proteome</keyword>
<evidence type="ECO:0000256" key="4">
    <source>
        <dbReference type="ARBA" id="ARBA00022833"/>
    </source>
</evidence>
<evidence type="ECO:0000313" key="9">
    <source>
        <dbReference type="Proteomes" id="UP001359559"/>
    </source>
</evidence>
<dbReference type="PANTHER" id="PTHR13119:SF12">
    <property type="entry name" value="PROTEIN SUPPRESSOR OF SABLE"/>
    <property type="match status" value="1"/>
</dbReference>
<evidence type="ECO:0000313" key="8">
    <source>
        <dbReference type="EMBL" id="KAK7316791.1"/>
    </source>
</evidence>
<feature type="domain" description="C3H1-type" evidence="7">
    <location>
        <begin position="597"/>
        <end position="624"/>
    </location>
</feature>
<dbReference type="PANTHER" id="PTHR13119">
    <property type="entry name" value="ZINC FINGER CCCH DOMAIN-CONTAINING PROTEI"/>
    <property type="match status" value="1"/>
</dbReference>
<feature type="region of interest" description="Disordered" evidence="6">
    <location>
        <begin position="729"/>
        <end position="768"/>
    </location>
</feature>
<reference evidence="8 9" key="1">
    <citation type="submission" date="2024-01" db="EMBL/GenBank/DDBJ databases">
        <title>The genomes of 5 underutilized Papilionoideae crops provide insights into root nodulation and disease resistance.</title>
        <authorList>
            <person name="Yuan L."/>
        </authorList>
    </citation>
    <scope>NUCLEOTIDE SEQUENCE [LARGE SCALE GENOMIC DNA]</scope>
    <source>
        <strain evidence="8">LY-2023</strain>
        <tissue evidence="8">Leaf</tissue>
    </source>
</reference>
<feature type="zinc finger region" description="C3H1-type" evidence="5">
    <location>
        <begin position="567"/>
        <end position="595"/>
    </location>
</feature>